<name>G3A5H4_9RALS</name>
<protein>
    <submittedName>
        <fullName evidence="2">Uncharacterized protein</fullName>
    </submittedName>
</protein>
<dbReference type="AlphaFoldDB" id="G3A5H4"/>
<sequence length="73" mass="8139">MRDLPRRANVPTGVARTDRASSSACGERLSTSLNYREYDLAGGSAAQLESQRNQQHRGSKARLPPHTRTWRTS</sequence>
<proteinExistence type="predicted"/>
<feature type="compositionally biased region" description="Basic residues" evidence="1">
    <location>
        <begin position="54"/>
        <end position="73"/>
    </location>
</feature>
<organism evidence="2">
    <name type="scientific">Ralstonia syzygii R24</name>
    <dbReference type="NCBI Taxonomy" id="907261"/>
    <lineage>
        <taxon>Bacteria</taxon>
        <taxon>Pseudomonadati</taxon>
        <taxon>Pseudomonadota</taxon>
        <taxon>Betaproteobacteria</taxon>
        <taxon>Burkholderiales</taxon>
        <taxon>Burkholderiaceae</taxon>
        <taxon>Ralstonia</taxon>
        <taxon>Ralstonia solanacearum species complex</taxon>
    </lineage>
</organism>
<reference evidence="2" key="1">
    <citation type="journal article" date="2011" name="PLoS ONE">
        <title>Ralstonia syzygii, the Blood Disease Bacterium and some Asian R. solanacearum strains form a single genomic species despite divergent lifestyles.</title>
        <authorList>
            <person name="Remenant B."/>
            <person name="de Cambiaire J.C."/>
            <person name="Cellier G."/>
            <person name="Jacobs J.M."/>
            <person name="Mangenot S."/>
            <person name="Barbe V."/>
            <person name="Lajus A."/>
            <person name="Vallenet D."/>
            <person name="Medigue C."/>
            <person name="Fegan M."/>
            <person name="Allen C."/>
            <person name="Prior P."/>
        </authorList>
    </citation>
    <scope>NUCLEOTIDE SEQUENCE</scope>
    <source>
        <strain evidence="2">R24</strain>
    </source>
</reference>
<accession>G3A5H4</accession>
<evidence type="ECO:0000256" key="1">
    <source>
        <dbReference type="SAM" id="MobiDB-lite"/>
    </source>
</evidence>
<feature type="region of interest" description="Disordered" evidence="1">
    <location>
        <begin position="44"/>
        <end position="73"/>
    </location>
</feature>
<reference evidence="2" key="2">
    <citation type="submission" date="2011-04" db="EMBL/GenBank/DDBJ databases">
        <authorList>
            <person name="Genoscope - CEA"/>
        </authorList>
    </citation>
    <scope>NUCLEOTIDE SEQUENCE</scope>
    <source>
        <strain evidence="2">R24</strain>
    </source>
</reference>
<evidence type="ECO:0000313" key="2">
    <source>
        <dbReference type="EMBL" id="CCA89206.1"/>
    </source>
</evidence>
<gene>
    <name evidence="2" type="ORF">RALSY_30979</name>
</gene>
<dbReference type="EMBL" id="FR854088">
    <property type="protein sequence ID" value="CCA89206.1"/>
    <property type="molecule type" value="Genomic_DNA"/>
</dbReference>
<feature type="region of interest" description="Disordered" evidence="1">
    <location>
        <begin position="1"/>
        <end position="28"/>
    </location>
</feature>